<evidence type="ECO:0000313" key="8">
    <source>
        <dbReference type="EMBL" id="JAS41025.1"/>
    </source>
</evidence>
<dbReference type="GO" id="GO:0005737">
    <property type="term" value="C:cytoplasm"/>
    <property type="evidence" value="ECO:0007669"/>
    <property type="project" value="TreeGrafter"/>
</dbReference>
<evidence type="ECO:0000256" key="7">
    <source>
        <dbReference type="ARBA" id="ARBA00023180"/>
    </source>
</evidence>
<keyword evidence="3" id="KW-1003">Cell membrane</keyword>
<evidence type="ECO:0000256" key="5">
    <source>
        <dbReference type="ARBA" id="ARBA00022989"/>
    </source>
</evidence>
<dbReference type="EMBL" id="GECZ01028744">
    <property type="protein sequence ID" value="JAS41025.1"/>
    <property type="molecule type" value="Transcribed_RNA"/>
</dbReference>
<dbReference type="AlphaFoldDB" id="A0A1B6ESP2"/>
<keyword evidence="6" id="KW-0472">Membrane</keyword>
<comment type="similarity">
    <text evidence="2">Belongs to the CD36 family.</text>
</comment>
<sequence length="128" mass="14461">QFCQHNGVRDISQCMKAPVVMSLPHFYLGDPEFRTYAQGMTPHPDLHTSAVYIEPQTGTPLKAAKRVQFNMNLRRIEGFQMVQNISEGLFPLVWLEETILLSNEALLPVKLPLIIQWAVNTACLVLIA</sequence>
<feature type="non-terminal residue" evidence="8">
    <location>
        <position position="1"/>
    </location>
</feature>
<evidence type="ECO:0000256" key="4">
    <source>
        <dbReference type="ARBA" id="ARBA00022692"/>
    </source>
</evidence>
<proteinExistence type="inferred from homology"/>
<feature type="non-terminal residue" evidence="8">
    <location>
        <position position="128"/>
    </location>
</feature>
<keyword evidence="4" id="KW-0812">Transmembrane</keyword>
<gene>
    <name evidence="8" type="ORF">g.1521</name>
</gene>
<evidence type="ECO:0000256" key="3">
    <source>
        <dbReference type="ARBA" id="ARBA00022475"/>
    </source>
</evidence>
<organism evidence="8">
    <name type="scientific">Cuerna arida</name>
    <dbReference type="NCBI Taxonomy" id="1464854"/>
    <lineage>
        <taxon>Eukaryota</taxon>
        <taxon>Metazoa</taxon>
        <taxon>Ecdysozoa</taxon>
        <taxon>Arthropoda</taxon>
        <taxon>Hexapoda</taxon>
        <taxon>Insecta</taxon>
        <taxon>Pterygota</taxon>
        <taxon>Neoptera</taxon>
        <taxon>Paraneoptera</taxon>
        <taxon>Hemiptera</taxon>
        <taxon>Auchenorrhyncha</taxon>
        <taxon>Membracoidea</taxon>
        <taxon>Cicadellidae</taxon>
        <taxon>Cicadellinae</taxon>
        <taxon>Proconiini</taxon>
        <taxon>Cuerna</taxon>
    </lineage>
</organism>
<dbReference type="PANTHER" id="PTHR11923:SF93">
    <property type="entry name" value="GH07959P-RELATED"/>
    <property type="match status" value="1"/>
</dbReference>
<evidence type="ECO:0000256" key="6">
    <source>
        <dbReference type="ARBA" id="ARBA00023136"/>
    </source>
</evidence>
<keyword evidence="7" id="KW-0325">Glycoprotein</keyword>
<name>A0A1B6ESP2_9HEMI</name>
<protein>
    <submittedName>
        <fullName evidence="8">Uncharacterized protein</fullName>
    </submittedName>
</protein>
<keyword evidence="5" id="KW-1133">Transmembrane helix</keyword>
<dbReference type="Pfam" id="PF01130">
    <property type="entry name" value="CD36"/>
    <property type="match status" value="1"/>
</dbReference>
<reference evidence="8" key="1">
    <citation type="submission" date="2015-11" db="EMBL/GenBank/DDBJ databases">
        <title>De novo transcriptome assembly of four potential Pierce s Disease insect vectors from Arizona vineyards.</title>
        <authorList>
            <person name="Tassone E.E."/>
        </authorList>
    </citation>
    <scope>NUCLEOTIDE SEQUENCE</scope>
</reference>
<evidence type="ECO:0000256" key="2">
    <source>
        <dbReference type="ARBA" id="ARBA00010532"/>
    </source>
</evidence>
<dbReference type="GO" id="GO:0005886">
    <property type="term" value="C:plasma membrane"/>
    <property type="evidence" value="ECO:0007669"/>
    <property type="project" value="UniProtKB-SubCell"/>
</dbReference>
<comment type="subcellular location">
    <subcellularLocation>
        <location evidence="1">Cell membrane</location>
    </subcellularLocation>
</comment>
<evidence type="ECO:0000256" key="1">
    <source>
        <dbReference type="ARBA" id="ARBA00004236"/>
    </source>
</evidence>
<accession>A0A1B6ESP2</accession>
<dbReference type="PRINTS" id="PR01609">
    <property type="entry name" value="CD36FAMILY"/>
</dbReference>
<dbReference type="PANTHER" id="PTHR11923">
    <property type="entry name" value="SCAVENGER RECEPTOR CLASS B TYPE-1 SR-B1"/>
    <property type="match status" value="1"/>
</dbReference>
<dbReference type="GO" id="GO:0005044">
    <property type="term" value="F:scavenger receptor activity"/>
    <property type="evidence" value="ECO:0007669"/>
    <property type="project" value="TreeGrafter"/>
</dbReference>
<dbReference type="InterPro" id="IPR002159">
    <property type="entry name" value="CD36_fam"/>
</dbReference>